<feature type="transmembrane region" description="Helical" evidence="1">
    <location>
        <begin position="171"/>
        <end position="194"/>
    </location>
</feature>
<dbReference type="RefSeq" id="WP_015324798.1">
    <property type="nucleotide sequence ID" value="NC_019977.1"/>
</dbReference>
<dbReference type="Pfam" id="PF24368">
    <property type="entry name" value="DUF7524"/>
    <property type="match status" value="1"/>
</dbReference>
<keyword evidence="3" id="KW-1185">Reference proteome</keyword>
<accession>L0KZV4</accession>
<evidence type="ECO:0000256" key="1">
    <source>
        <dbReference type="SAM" id="Phobius"/>
    </source>
</evidence>
<feature type="transmembrane region" description="Helical" evidence="1">
    <location>
        <begin position="200"/>
        <end position="221"/>
    </location>
</feature>
<dbReference type="AlphaFoldDB" id="L0KZV4"/>
<dbReference type="EMBL" id="CP003362">
    <property type="protein sequence ID" value="AGB49633.1"/>
    <property type="molecule type" value="Genomic_DNA"/>
</dbReference>
<keyword evidence="1" id="KW-1133">Transmembrane helix</keyword>
<protein>
    <submittedName>
        <fullName evidence="2">Uncharacterized protein</fullName>
    </submittedName>
</protein>
<keyword evidence="1" id="KW-0812">Transmembrane</keyword>
<evidence type="ECO:0000313" key="3">
    <source>
        <dbReference type="Proteomes" id="UP000010866"/>
    </source>
</evidence>
<keyword evidence="1" id="KW-0472">Membrane</keyword>
<dbReference type="STRING" id="867904.Metho_1425"/>
<evidence type="ECO:0000313" key="2">
    <source>
        <dbReference type="EMBL" id="AGB49633.1"/>
    </source>
</evidence>
<proteinExistence type="predicted"/>
<name>L0KZV4_METHD</name>
<dbReference type="Proteomes" id="UP000010866">
    <property type="component" value="Chromosome"/>
</dbReference>
<sequence>MREGKLQVVHINRLGINSIEFDMESMEIPLSPGEEKSFEIVIINYSSPTHVHISVSDTLKPNVTILEDNPYVTHEDYVPVVVRIPFDGKKIYQGDVYVTVSHGARKSSFSMVLGQPLISKDTRCIQVDDSLSAPNEVYIKNKKPAVSWKEKLPGISIGKLKYNYEYLVSKATIFLSGVLLIVLFIFTMSSIFSYGLSPALSFYFAVALSIVFTAFCVYLILNLPVFK</sequence>
<dbReference type="HOGENOM" id="CLU_098909_0_0_2"/>
<dbReference type="KEGG" id="mhz:Metho_1425"/>
<dbReference type="OrthoDB" id="282430at2157"/>
<dbReference type="InterPro" id="IPR055946">
    <property type="entry name" value="DUF7524"/>
</dbReference>
<reference evidence="3" key="1">
    <citation type="submission" date="2012-02" db="EMBL/GenBank/DDBJ databases">
        <title>Complete sequence of chromosome of Methanomethylovorans hollandica DSM 15978.</title>
        <authorList>
            <person name="Lucas S."/>
            <person name="Copeland A."/>
            <person name="Lapidus A."/>
            <person name="Glavina del Rio T."/>
            <person name="Dalin E."/>
            <person name="Tice H."/>
            <person name="Bruce D."/>
            <person name="Goodwin L."/>
            <person name="Pitluck S."/>
            <person name="Peters L."/>
            <person name="Mikhailova N."/>
            <person name="Held B."/>
            <person name="Kyrpides N."/>
            <person name="Mavromatis K."/>
            <person name="Ivanova N."/>
            <person name="Brettin T."/>
            <person name="Detter J.C."/>
            <person name="Han C."/>
            <person name="Larimer F."/>
            <person name="Land M."/>
            <person name="Hauser L."/>
            <person name="Markowitz V."/>
            <person name="Cheng J.-F."/>
            <person name="Hugenholtz P."/>
            <person name="Woyke T."/>
            <person name="Wu D."/>
            <person name="Spring S."/>
            <person name="Schroeder M."/>
            <person name="Brambilla E."/>
            <person name="Klenk H.-P."/>
            <person name="Eisen J.A."/>
        </authorList>
    </citation>
    <scope>NUCLEOTIDE SEQUENCE [LARGE SCALE GENOMIC DNA]</scope>
    <source>
        <strain evidence="3">DSM 15978 / NBRC 107637 / DMS1</strain>
    </source>
</reference>
<organism evidence="2 3">
    <name type="scientific">Methanomethylovorans hollandica (strain DSM 15978 / NBRC 107637 / DMS1)</name>
    <dbReference type="NCBI Taxonomy" id="867904"/>
    <lineage>
        <taxon>Archaea</taxon>
        <taxon>Methanobacteriati</taxon>
        <taxon>Methanobacteriota</taxon>
        <taxon>Stenosarchaea group</taxon>
        <taxon>Methanomicrobia</taxon>
        <taxon>Methanosarcinales</taxon>
        <taxon>Methanosarcinaceae</taxon>
        <taxon>Methanomethylovorans</taxon>
    </lineage>
</organism>
<dbReference type="GeneID" id="25396968"/>
<gene>
    <name evidence="2" type="ordered locus">Metho_1425</name>
</gene>